<keyword evidence="1" id="KW-0560">Oxidoreductase</keyword>
<proteinExistence type="predicted"/>
<dbReference type="AlphaFoldDB" id="A0A7D6GT60"/>
<sequence length="154" mass="17586">MTDFRGAWSEDEVATFLQEATIPVRIATHRPDGSLWVVTLWYRYRDGALECATGANADVVRFLRNDPTVAFDISTNDIPYRGIRGNGTVELSSDSEKEVLRDLIERYLGGTDSSLARRLLDDDRDEVRIRLEPRTVYSWDYSERMGTDSSEKSE</sequence>
<dbReference type="GeneID" id="56143362"/>
<dbReference type="OrthoDB" id="139492at2157"/>
<dbReference type="PANTHER" id="PTHR35176">
    <property type="entry name" value="HEME OXYGENASE HI_0854-RELATED"/>
    <property type="match status" value="1"/>
</dbReference>
<evidence type="ECO:0000256" key="1">
    <source>
        <dbReference type="ARBA" id="ARBA00023002"/>
    </source>
</evidence>
<dbReference type="KEGG" id="nay:HYG81_09115"/>
<dbReference type="PANTHER" id="PTHR35176:SF6">
    <property type="entry name" value="HEME OXYGENASE HI_0854-RELATED"/>
    <property type="match status" value="1"/>
</dbReference>
<dbReference type="Pfam" id="PF01243">
    <property type="entry name" value="PNPOx_N"/>
    <property type="match status" value="1"/>
</dbReference>
<dbReference type="GO" id="GO:0016627">
    <property type="term" value="F:oxidoreductase activity, acting on the CH-CH group of donors"/>
    <property type="evidence" value="ECO:0007669"/>
    <property type="project" value="TreeGrafter"/>
</dbReference>
<evidence type="ECO:0000313" key="4">
    <source>
        <dbReference type="Proteomes" id="UP000510869"/>
    </source>
</evidence>
<name>A0A7D6GT60_9EURY</name>
<feature type="domain" description="Pyridoxamine 5'-phosphate oxidase N-terminal" evidence="2">
    <location>
        <begin position="10"/>
        <end position="139"/>
    </location>
</feature>
<dbReference type="Proteomes" id="UP000510869">
    <property type="component" value="Chromosome"/>
</dbReference>
<dbReference type="SUPFAM" id="SSF50475">
    <property type="entry name" value="FMN-binding split barrel"/>
    <property type="match status" value="1"/>
</dbReference>
<dbReference type="Gene3D" id="2.30.110.10">
    <property type="entry name" value="Electron Transport, Fmn-binding Protein, Chain A"/>
    <property type="match status" value="1"/>
</dbReference>
<keyword evidence="4" id="KW-1185">Reference proteome</keyword>
<dbReference type="InterPro" id="IPR011576">
    <property type="entry name" value="Pyridox_Oxase_N"/>
</dbReference>
<dbReference type="GO" id="GO:0005829">
    <property type="term" value="C:cytosol"/>
    <property type="evidence" value="ECO:0007669"/>
    <property type="project" value="TreeGrafter"/>
</dbReference>
<protein>
    <submittedName>
        <fullName evidence="3">Pyridoxamine 5'-phosphate oxidase family protein</fullName>
    </submittedName>
</protein>
<dbReference type="GO" id="GO:0070967">
    <property type="term" value="F:coenzyme F420 binding"/>
    <property type="evidence" value="ECO:0007669"/>
    <property type="project" value="TreeGrafter"/>
</dbReference>
<dbReference type="RefSeq" id="WP_180843001.1">
    <property type="nucleotide sequence ID" value="NZ_CP059154.1"/>
</dbReference>
<gene>
    <name evidence="3" type="ORF">HYG81_09115</name>
</gene>
<dbReference type="InterPro" id="IPR052019">
    <property type="entry name" value="F420H2_bilvrd_red/Heme_oxyg"/>
</dbReference>
<reference evidence="3 4" key="1">
    <citation type="submission" date="2020-07" db="EMBL/GenBank/DDBJ databases">
        <title>Natrinema (YPL30) sp. nov. and Haloterrigena xxxxxx (YPL8) sp. nov., isolated from a salt mine.</title>
        <authorList>
            <person name="Cui H."/>
        </authorList>
    </citation>
    <scope>NUCLEOTIDE SEQUENCE [LARGE SCALE GENOMIC DNA]</scope>
    <source>
        <strain evidence="3 4">YPL13</strain>
    </source>
</reference>
<organism evidence="3 4">
    <name type="scientific">Natrinema zhouii</name>
    <dbReference type="NCBI Taxonomy" id="1710539"/>
    <lineage>
        <taxon>Archaea</taxon>
        <taxon>Methanobacteriati</taxon>
        <taxon>Methanobacteriota</taxon>
        <taxon>Stenosarchaea group</taxon>
        <taxon>Halobacteria</taxon>
        <taxon>Halobacteriales</taxon>
        <taxon>Natrialbaceae</taxon>
        <taxon>Natrinema</taxon>
    </lineage>
</organism>
<accession>A0A7D6GT60</accession>
<evidence type="ECO:0000313" key="3">
    <source>
        <dbReference type="EMBL" id="QLK27842.1"/>
    </source>
</evidence>
<dbReference type="InterPro" id="IPR012349">
    <property type="entry name" value="Split_barrel_FMN-bd"/>
</dbReference>
<evidence type="ECO:0000259" key="2">
    <source>
        <dbReference type="Pfam" id="PF01243"/>
    </source>
</evidence>
<dbReference type="EMBL" id="CP059154">
    <property type="protein sequence ID" value="QLK27842.1"/>
    <property type="molecule type" value="Genomic_DNA"/>
</dbReference>